<dbReference type="EMBL" id="JBGUBD010000001">
    <property type="protein sequence ID" value="MFA9477055.1"/>
    <property type="molecule type" value="Genomic_DNA"/>
</dbReference>
<evidence type="ECO:0000313" key="3">
    <source>
        <dbReference type="Proteomes" id="UP001575105"/>
    </source>
</evidence>
<feature type="compositionally biased region" description="Basic and acidic residues" evidence="1">
    <location>
        <begin position="49"/>
        <end position="65"/>
    </location>
</feature>
<comment type="caution">
    <text evidence="2">The sequence shown here is derived from an EMBL/GenBank/DDBJ whole genome shotgun (WGS) entry which is preliminary data.</text>
</comment>
<organism evidence="2 3">
    <name type="scientific">Natronomicrosphaera hydrolytica</name>
    <dbReference type="NCBI Taxonomy" id="3242702"/>
    <lineage>
        <taxon>Bacteria</taxon>
        <taxon>Pseudomonadati</taxon>
        <taxon>Planctomycetota</taxon>
        <taxon>Phycisphaerae</taxon>
        <taxon>Phycisphaerales</taxon>
        <taxon>Phycisphaeraceae</taxon>
        <taxon>Natronomicrosphaera</taxon>
    </lineage>
</organism>
<dbReference type="Proteomes" id="UP001575105">
    <property type="component" value="Unassembled WGS sequence"/>
</dbReference>
<proteinExistence type="predicted"/>
<evidence type="ECO:0000256" key="1">
    <source>
        <dbReference type="SAM" id="MobiDB-lite"/>
    </source>
</evidence>
<evidence type="ECO:0000313" key="2">
    <source>
        <dbReference type="EMBL" id="MFA9477055.1"/>
    </source>
</evidence>
<evidence type="ECO:0008006" key="4">
    <source>
        <dbReference type="Google" id="ProtNLM"/>
    </source>
</evidence>
<feature type="region of interest" description="Disordered" evidence="1">
    <location>
        <begin position="49"/>
        <end position="74"/>
    </location>
</feature>
<reference evidence="2 3" key="1">
    <citation type="submission" date="2024-08" db="EMBL/GenBank/DDBJ databases">
        <title>Whole-genome sequencing of halo(alkali)philic microorganisms from hypersaline lakes.</title>
        <authorList>
            <person name="Sorokin D.Y."/>
            <person name="Merkel A.Y."/>
            <person name="Messina E."/>
            <person name="Yakimov M."/>
        </authorList>
    </citation>
    <scope>NUCLEOTIDE SEQUENCE [LARGE SCALE GENOMIC DNA]</scope>
    <source>
        <strain evidence="2 3">AB-hyl4</strain>
    </source>
</reference>
<sequence>MRQGKANNQTRRPQPARAFALAAVLALFAIVGTASGLWSVTHAAIDHHHPPDSACHDGDAHHSPTSDDAPTDTDHDCPTCDLIAGSQTLNLTRHTSADHRLTELVGPTIATPQTHPLRQADLTAWSARPPPHVG</sequence>
<dbReference type="RefSeq" id="WP_425343978.1">
    <property type="nucleotide sequence ID" value="NZ_JBGUBD010000001.1"/>
</dbReference>
<name>A0ABV4U1L0_9BACT</name>
<gene>
    <name evidence="2" type="ORF">ACERK3_01985</name>
</gene>
<accession>A0ABV4U1L0</accession>
<keyword evidence="3" id="KW-1185">Reference proteome</keyword>
<protein>
    <recommendedName>
        <fullName evidence="4">DUF2946 domain-containing protein</fullName>
    </recommendedName>
</protein>